<keyword evidence="3" id="KW-1185">Reference proteome</keyword>
<sequence length="217" mass="24894">MTNALKSVRDRILKSQRAKQDESANEQELCLTAMRACVRGEDCDEDHITAWVEKQSDPVGYHDRLEAECKAELKREQVKHRIAEREPELADAWNNVRRHSAEIDETNRDATLVRQMREAKSALQEKGGGATIEDYHKLRAAEARVQNHRDLHDIARARVNVLTREIDGLRDSLKPTPKPIKRREAFYVGSDGKEVRIDGDPSIVEQVTGYKVQYRLV</sequence>
<evidence type="ECO:0000256" key="1">
    <source>
        <dbReference type="SAM" id="MobiDB-lite"/>
    </source>
</evidence>
<dbReference type="Proteomes" id="UP000318081">
    <property type="component" value="Chromosome"/>
</dbReference>
<dbReference type="EMBL" id="CP036432">
    <property type="protein sequence ID" value="QDV87419.1"/>
    <property type="molecule type" value="Genomic_DNA"/>
</dbReference>
<accession>A0ABX5XZE3</accession>
<feature type="region of interest" description="Disordered" evidence="1">
    <location>
        <begin position="1"/>
        <end position="25"/>
    </location>
</feature>
<reference evidence="2 3" key="1">
    <citation type="submission" date="2019-02" db="EMBL/GenBank/DDBJ databases">
        <title>Deep-cultivation of Planctomycetes and their phenomic and genomic characterization uncovers novel biology.</title>
        <authorList>
            <person name="Wiegand S."/>
            <person name="Jogler M."/>
            <person name="Boedeker C."/>
            <person name="Pinto D."/>
            <person name="Vollmers J."/>
            <person name="Rivas-Marin E."/>
            <person name="Kohn T."/>
            <person name="Peeters S.H."/>
            <person name="Heuer A."/>
            <person name="Rast P."/>
            <person name="Oberbeckmann S."/>
            <person name="Bunk B."/>
            <person name="Jeske O."/>
            <person name="Meyerdierks A."/>
            <person name="Storesund J.E."/>
            <person name="Kallscheuer N."/>
            <person name="Luecker S."/>
            <person name="Lage O.M."/>
            <person name="Pohl T."/>
            <person name="Merkel B.J."/>
            <person name="Hornburger P."/>
            <person name="Mueller R.-W."/>
            <person name="Bruemmer F."/>
            <person name="Labrenz M."/>
            <person name="Spormann A.M."/>
            <person name="Op den Camp H."/>
            <person name="Overmann J."/>
            <person name="Amann R."/>
            <person name="Jetten M.S.M."/>
            <person name="Mascher T."/>
            <person name="Medema M.H."/>
            <person name="Devos D.P."/>
            <person name="Kaster A.-K."/>
            <person name="Ovreas L."/>
            <person name="Rohde M."/>
            <person name="Galperin M.Y."/>
            <person name="Jogler C."/>
        </authorList>
    </citation>
    <scope>NUCLEOTIDE SEQUENCE [LARGE SCALE GENOMIC DNA]</scope>
    <source>
        <strain evidence="2 3">TBK1r</strain>
    </source>
</reference>
<protein>
    <submittedName>
        <fullName evidence="2">Uncharacterized protein</fullName>
    </submittedName>
</protein>
<gene>
    <name evidence="2" type="ORF">TBK1r_64490</name>
</gene>
<evidence type="ECO:0000313" key="3">
    <source>
        <dbReference type="Proteomes" id="UP000318081"/>
    </source>
</evidence>
<proteinExistence type="predicted"/>
<organism evidence="2 3">
    <name type="scientific">Stieleria magnilauensis</name>
    <dbReference type="NCBI Taxonomy" id="2527963"/>
    <lineage>
        <taxon>Bacteria</taxon>
        <taxon>Pseudomonadati</taxon>
        <taxon>Planctomycetota</taxon>
        <taxon>Planctomycetia</taxon>
        <taxon>Pirellulales</taxon>
        <taxon>Pirellulaceae</taxon>
        <taxon>Stieleria</taxon>
    </lineage>
</organism>
<feature type="compositionally biased region" description="Basic and acidic residues" evidence="1">
    <location>
        <begin position="7"/>
        <end position="22"/>
    </location>
</feature>
<dbReference type="RefSeq" id="WP_145219090.1">
    <property type="nucleotide sequence ID" value="NZ_CP036432.1"/>
</dbReference>
<name>A0ABX5XZE3_9BACT</name>
<evidence type="ECO:0000313" key="2">
    <source>
        <dbReference type="EMBL" id="QDV87419.1"/>
    </source>
</evidence>